<evidence type="ECO:0000313" key="2">
    <source>
        <dbReference type="Proteomes" id="UP000184050"/>
    </source>
</evidence>
<name>A0A1M6JFB0_9BACT</name>
<dbReference type="EMBL" id="FQZE01000020">
    <property type="protein sequence ID" value="SHJ45312.1"/>
    <property type="molecule type" value="Genomic_DNA"/>
</dbReference>
<organism evidence="1 2">
    <name type="scientific">Tangfeifania diversioriginum</name>
    <dbReference type="NCBI Taxonomy" id="1168035"/>
    <lineage>
        <taxon>Bacteria</taxon>
        <taxon>Pseudomonadati</taxon>
        <taxon>Bacteroidota</taxon>
        <taxon>Bacteroidia</taxon>
        <taxon>Marinilabiliales</taxon>
        <taxon>Prolixibacteraceae</taxon>
        <taxon>Tangfeifania</taxon>
    </lineage>
</organism>
<evidence type="ECO:0000313" key="1">
    <source>
        <dbReference type="EMBL" id="SHJ45312.1"/>
    </source>
</evidence>
<dbReference type="AlphaFoldDB" id="A0A1M6JFB0"/>
<keyword evidence="2" id="KW-1185">Reference proteome</keyword>
<accession>A0A1M6JFB0</accession>
<dbReference type="RefSeq" id="WP_139279575.1">
    <property type="nucleotide sequence ID" value="NZ_FQZE01000020.1"/>
</dbReference>
<protein>
    <submittedName>
        <fullName evidence="1">Uncharacterized protein</fullName>
    </submittedName>
</protein>
<proteinExistence type="predicted"/>
<sequence length="100" mass="11535">MDWYWSGCAGQAKWGLEIGGLAAIDLDNHPAFLLEAVQILIEDKQRASLTDWYVNVIKERKEKIKGSFGRERFPSQQFKDLITNHHQNPQSYYLSLALIL</sequence>
<dbReference type="Proteomes" id="UP000184050">
    <property type="component" value="Unassembled WGS sequence"/>
</dbReference>
<gene>
    <name evidence="1" type="ORF">SAMN05444280_1202</name>
</gene>
<dbReference type="OrthoDB" id="634338at2"/>
<reference evidence="1 2" key="1">
    <citation type="submission" date="2016-11" db="EMBL/GenBank/DDBJ databases">
        <authorList>
            <person name="Jaros S."/>
            <person name="Januszkiewicz K."/>
            <person name="Wedrychowicz H."/>
        </authorList>
    </citation>
    <scope>NUCLEOTIDE SEQUENCE [LARGE SCALE GENOMIC DNA]</scope>
    <source>
        <strain evidence="1 2">DSM 27063</strain>
    </source>
</reference>